<feature type="binding site" evidence="10">
    <location>
        <position position="24"/>
    </location>
    <ligand>
        <name>Ca(2+)</name>
        <dbReference type="ChEBI" id="CHEBI:29108"/>
    </ligand>
</feature>
<comment type="subcellular location">
    <subcellularLocation>
        <location evidence="1">Membrane</location>
        <topology evidence="1">Multi-pass membrane protein</topology>
    </subcellularLocation>
</comment>
<evidence type="ECO:0000256" key="6">
    <source>
        <dbReference type="ARBA" id="ARBA00023136"/>
    </source>
</evidence>
<keyword evidence="4 12" id="KW-0378">Hydrolase</keyword>
<dbReference type="GO" id="GO:0006672">
    <property type="term" value="P:ceramide metabolic process"/>
    <property type="evidence" value="ECO:0007669"/>
    <property type="project" value="InterPro"/>
</dbReference>
<name>H2Y7T3_CIOSA</name>
<evidence type="ECO:0000256" key="1">
    <source>
        <dbReference type="ARBA" id="ARBA00004141"/>
    </source>
</evidence>
<keyword evidence="14" id="KW-1185">Reference proteome</keyword>
<feature type="binding site" evidence="10">
    <location>
        <position position="38"/>
    </location>
    <ligand>
        <name>Ca(2+)</name>
        <dbReference type="ChEBI" id="CHEBI:29108"/>
    </ligand>
</feature>
<dbReference type="InParanoid" id="H2Y7T3"/>
<feature type="transmembrane region" description="Helical" evidence="12">
    <location>
        <begin position="148"/>
        <end position="166"/>
    </location>
</feature>
<keyword evidence="5 12" id="KW-1133">Transmembrane helix</keyword>
<protein>
    <recommendedName>
        <fullName evidence="12">Alkaline ceramidase</fullName>
        <ecNumber evidence="12">3.5.1.-</ecNumber>
    </recommendedName>
</protein>
<dbReference type="Pfam" id="PF05875">
    <property type="entry name" value="Ceramidase"/>
    <property type="match status" value="1"/>
</dbReference>
<dbReference type="GeneTree" id="ENSGT00730000110920"/>
<keyword evidence="11" id="KW-0862">Zinc</keyword>
<dbReference type="AlphaFoldDB" id="H2Y7T3"/>
<feature type="binding site" evidence="11">
    <location>
        <position position="86"/>
    </location>
    <ligand>
        <name>Zn(2+)</name>
        <dbReference type="ChEBI" id="CHEBI:29105"/>
        <note>catalytic</note>
    </ligand>
</feature>
<keyword evidence="12" id="KW-0443">Lipid metabolism</keyword>
<evidence type="ECO:0000256" key="10">
    <source>
        <dbReference type="PIRSR" id="PIRSR608901-1"/>
    </source>
</evidence>
<reference evidence="13" key="2">
    <citation type="submission" date="2025-08" db="UniProtKB">
        <authorList>
            <consortium name="Ensembl"/>
        </authorList>
    </citation>
    <scope>IDENTIFICATION</scope>
</reference>
<dbReference type="GO" id="GO:0017040">
    <property type="term" value="F:N-acylsphingosine amidohydrolase activity"/>
    <property type="evidence" value="ECO:0007669"/>
    <property type="project" value="UniProtKB-EC"/>
</dbReference>
<feature type="binding site" evidence="11">
    <location>
        <position position="226"/>
    </location>
    <ligand>
        <name>Zn(2+)</name>
        <dbReference type="ChEBI" id="CHEBI:29105"/>
        <note>catalytic</note>
    </ligand>
</feature>
<evidence type="ECO:0000256" key="9">
    <source>
        <dbReference type="ARBA" id="ARBA00049511"/>
    </source>
</evidence>
<feature type="binding site" evidence="10">
    <location>
        <position position="27"/>
    </location>
    <ligand>
        <name>Ca(2+)</name>
        <dbReference type="ChEBI" id="CHEBI:29108"/>
    </ligand>
</feature>
<evidence type="ECO:0000256" key="8">
    <source>
        <dbReference type="ARBA" id="ARBA00048323"/>
    </source>
</evidence>
<accession>H2Y7T3</accession>
<comment type="function">
    <text evidence="12">Hydrolyzes the sphingolipid ceramide into sphingosine and free fatty acid.</text>
</comment>
<dbReference type="Proteomes" id="UP000007875">
    <property type="component" value="Unassembled WGS sequence"/>
</dbReference>
<reference evidence="13" key="3">
    <citation type="submission" date="2025-09" db="UniProtKB">
        <authorList>
            <consortium name="Ensembl"/>
        </authorList>
    </citation>
    <scope>IDENTIFICATION</scope>
</reference>
<evidence type="ECO:0000256" key="4">
    <source>
        <dbReference type="ARBA" id="ARBA00022801"/>
    </source>
</evidence>
<dbReference type="OMA" id="IMFEPLR"/>
<dbReference type="GO" id="GO:0071602">
    <property type="term" value="P:phytosphingosine biosynthetic process"/>
    <property type="evidence" value="ECO:0007669"/>
    <property type="project" value="TreeGrafter"/>
</dbReference>
<dbReference type="GO" id="GO:0046872">
    <property type="term" value="F:metal ion binding"/>
    <property type="evidence" value="ECO:0007669"/>
    <property type="project" value="UniProtKB-KW"/>
</dbReference>
<reference evidence="14" key="1">
    <citation type="submission" date="2003-08" db="EMBL/GenBank/DDBJ databases">
        <authorList>
            <person name="Birren B."/>
            <person name="Nusbaum C."/>
            <person name="Abebe A."/>
            <person name="Abouelleil A."/>
            <person name="Adekoya E."/>
            <person name="Ait-zahra M."/>
            <person name="Allen N."/>
            <person name="Allen T."/>
            <person name="An P."/>
            <person name="Anderson M."/>
            <person name="Anderson S."/>
            <person name="Arachchi H."/>
            <person name="Armbruster J."/>
            <person name="Bachantsang P."/>
            <person name="Baldwin J."/>
            <person name="Barry A."/>
            <person name="Bayul T."/>
            <person name="Blitshsteyn B."/>
            <person name="Bloom T."/>
            <person name="Blye J."/>
            <person name="Boguslavskiy L."/>
            <person name="Borowsky M."/>
            <person name="Boukhgalter B."/>
            <person name="Brunache A."/>
            <person name="Butler J."/>
            <person name="Calixte N."/>
            <person name="Calvo S."/>
            <person name="Camarata J."/>
            <person name="Campo K."/>
            <person name="Chang J."/>
            <person name="Cheshatsang Y."/>
            <person name="Citroen M."/>
            <person name="Collymore A."/>
            <person name="Considine T."/>
            <person name="Cook A."/>
            <person name="Cooke P."/>
            <person name="Corum B."/>
            <person name="Cuomo C."/>
            <person name="David R."/>
            <person name="Dawoe T."/>
            <person name="Degray S."/>
            <person name="Dodge S."/>
            <person name="Dooley K."/>
            <person name="Dorje P."/>
            <person name="Dorjee K."/>
            <person name="Dorris L."/>
            <person name="Duffey N."/>
            <person name="Dupes A."/>
            <person name="Elkins T."/>
            <person name="Engels R."/>
            <person name="Erickson J."/>
            <person name="Farina A."/>
            <person name="Faro S."/>
            <person name="Ferreira P."/>
            <person name="Fischer H."/>
            <person name="Fitzgerald M."/>
            <person name="Foley K."/>
            <person name="Gage D."/>
            <person name="Galagan J."/>
            <person name="Gearin G."/>
            <person name="Gnerre S."/>
            <person name="Gnirke A."/>
            <person name="Goyette A."/>
            <person name="Graham J."/>
            <person name="Grandbois E."/>
            <person name="Gyaltsen K."/>
            <person name="Hafez N."/>
            <person name="Hagopian D."/>
            <person name="Hagos B."/>
            <person name="Hall J."/>
            <person name="Hatcher B."/>
            <person name="Heller A."/>
            <person name="Higgins H."/>
            <person name="Honan T."/>
            <person name="Horn A."/>
            <person name="Houde N."/>
            <person name="Hughes L."/>
            <person name="Hulme W."/>
            <person name="Husby E."/>
            <person name="Iliev I."/>
            <person name="Jaffe D."/>
            <person name="Jones C."/>
            <person name="Kamal M."/>
            <person name="Kamat A."/>
            <person name="Kamvysselis M."/>
            <person name="Karlsson E."/>
            <person name="Kells C."/>
            <person name="Kieu A."/>
            <person name="Kisner P."/>
            <person name="Kodira C."/>
            <person name="Kulbokas E."/>
            <person name="Labutti K."/>
            <person name="Lama D."/>
            <person name="Landers T."/>
            <person name="Leger J."/>
            <person name="Levine S."/>
            <person name="Lewis D."/>
            <person name="Lewis T."/>
            <person name="Lindblad-toh K."/>
            <person name="Liu X."/>
            <person name="Lokyitsang T."/>
            <person name="Lokyitsang Y."/>
            <person name="Lucien O."/>
            <person name="Lui A."/>
            <person name="Ma L.J."/>
            <person name="Mabbitt R."/>
            <person name="Macdonald J."/>
            <person name="Maclean C."/>
            <person name="Major J."/>
            <person name="Manning J."/>
            <person name="Marabella R."/>
            <person name="Maru K."/>
            <person name="Matthews C."/>
            <person name="Mauceli E."/>
            <person name="Mccarthy M."/>
            <person name="Mcdonough S."/>
            <person name="Mcghee T."/>
            <person name="Meldrim J."/>
            <person name="Meneus L."/>
            <person name="Mesirov J."/>
            <person name="Mihalev A."/>
            <person name="Mihova T."/>
            <person name="Mikkelsen T."/>
            <person name="Mlenga V."/>
            <person name="Moru K."/>
            <person name="Mozes J."/>
            <person name="Mulrain L."/>
            <person name="Munson G."/>
            <person name="Naylor J."/>
            <person name="Newes C."/>
            <person name="Nguyen C."/>
            <person name="Nguyen N."/>
            <person name="Nguyen T."/>
            <person name="Nicol R."/>
            <person name="Nielsen C."/>
            <person name="Nizzari M."/>
            <person name="Norbu C."/>
            <person name="Norbu N."/>
            <person name="O'donnell P."/>
            <person name="Okoawo O."/>
            <person name="O'leary S."/>
            <person name="Omotosho B."/>
            <person name="O'neill K."/>
            <person name="Osman S."/>
            <person name="Parker S."/>
            <person name="Perrin D."/>
            <person name="Phunkhang P."/>
            <person name="Piqani B."/>
            <person name="Purcell S."/>
            <person name="Rachupka T."/>
            <person name="Ramasamy U."/>
            <person name="Rameau R."/>
            <person name="Ray V."/>
            <person name="Raymond C."/>
            <person name="Retta R."/>
            <person name="Richardson S."/>
            <person name="Rise C."/>
            <person name="Rodriguez J."/>
            <person name="Rogers J."/>
            <person name="Rogov P."/>
            <person name="Rutman M."/>
            <person name="Schupbach R."/>
            <person name="Seaman C."/>
            <person name="Settipalli S."/>
            <person name="Sharpe T."/>
            <person name="Sheridan J."/>
            <person name="Sherpa N."/>
            <person name="Shi J."/>
            <person name="Smirnov S."/>
            <person name="Smith C."/>
            <person name="Sougnez C."/>
            <person name="Spencer B."/>
            <person name="Stalker J."/>
            <person name="Stange-thomann N."/>
            <person name="Stavropoulos S."/>
            <person name="Stetson K."/>
            <person name="Stone C."/>
            <person name="Stone S."/>
            <person name="Stubbs M."/>
            <person name="Talamas J."/>
            <person name="Tchuinga P."/>
            <person name="Tenzing P."/>
            <person name="Tesfaye S."/>
            <person name="Theodore J."/>
            <person name="Thoulutsang Y."/>
            <person name="Topham K."/>
            <person name="Towey S."/>
            <person name="Tsamla T."/>
            <person name="Tsomo N."/>
            <person name="Vallee D."/>
            <person name="Vassiliev H."/>
            <person name="Venkataraman V."/>
            <person name="Vinson J."/>
            <person name="Vo A."/>
            <person name="Wade C."/>
            <person name="Wang S."/>
            <person name="Wangchuk T."/>
            <person name="Wangdi T."/>
            <person name="Whittaker C."/>
            <person name="Wilkinson J."/>
            <person name="Wu Y."/>
            <person name="Wyman D."/>
            <person name="Yadav S."/>
            <person name="Yang S."/>
            <person name="Yang X."/>
            <person name="Yeager S."/>
            <person name="Yee E."/>
            <person name="Young G."/>
            <person name="Zainoun J."/>
            <person name="Zembeck L."/>
            <person name="Zimmer A."/>
            <person name="Zody M."/>
            <person name="Lander E."/>
        </authorList>
    </citation>
    <scope>NUCLEOTIDE SEQUENCE [LARGE SCALE GENOMIC DNA]</scope>
</reference>
<feature type="transmembrane region" description="Helical" evidence="12">
    <location>
        <begin position="178"/>
        <end position="195"/>
    </location>
</feature>
<feature type="binding site" evidence="10">
    <location>
        <position position="25"/>
    </location>
    <ligand>
        <name>Ca(2+)</name>
        <dbReference type="ChEBI" id="CHEBI:29108"/>
    </ligand>
</feature>
<dbReference type="PANTHER" id="PTHR46187">
    <property type="entry name" value="ALKALINE CERAMIDASE 3"/>
    <property type="match status" value="1"/>
</dbReference>
<feature type="transmembrane region" description="Helical" evidence="12">
    <location>
        <begin position="124"/>
        <end position="142"/>
    </location>
</feature>
<keyword evidence="3 12" id="KW-0812">Transmembrane</keyword>
<sequence length="270" mass="31455">MAPSSFAKDKQIIGFWGKPTSTLDWCEENYVKTVYIAEFWNTISNLIMILPPFVCALYYWHKKMEMRYVWANISLLAVGVGSWMFHMTLWYEMQLLDELPMIYGTCVFLYALHHHATPVKQKSYPYIVSLVSVSVLVTVVYLQWKNPVFHQVCYAALVVFLLYEAILALKNYPSIKPIVLASLCFYLFGFFLWNVDNVFCSNLRKMRSSSDSELVTAATQLHAWWHIFTGYGTYLHIVFSSQARLLHLKRECKITKLGNFWPYLSVGEKS</sequence>
<comment type="catalytic activity">
    <reaction evidence="8">
        <text>an N-acylsphing-4-enine + H2O = sphing-4-enine + a fatty acid</text>
        <dbReference type="Rhea" id="RHEA:20856"/>
        <dbReference type="ChEBI" id="CHEBI:15377"/>
        <dbReference type="ChEBI" id="CHEBI:28868"/>
        <dbReference type="ChEBI" id="CHEBI:52639"/>
        <dbReference type="ChEBI" id="CHEBI:57756"/>
        <dbReference type="EC" id="3.5.1.23"/>
    </reaction>
    <physiologicalReaction direction="left-to-right" evidence="8">
        <dbReference type="Rhea" id="RHEA:20857"/>
    </physiologicalReaction>
</comment>
<evidence type="ECO:0000313" key="13">
    <source>
        <dbReference type="Ensembl" id="ENSCSAVP00000001381.1"/>
    </source>
</evidence>
<dbReference type="InterPro" id="IPR008901">
    <property type="entry name" value="ACER"/>
</dbReference>
<feature type="transmembrane region" description="Helical" evidence="12">
    <location>
        <begin position="39"/>
        <end position="61"/>
    </location>
</feature>
<dbReference type="STRING" id="51511.ENSCSAVP00000001381"/>
<dbReference type="HOGENOM" id="CLU_063293_3_2_1"/>
<comment type="cofactor">
    <cofactor evidence="11">
        <name>Zn(2+)</name>
        <dbReference type="ChEBI" id="CHEBI:29105"/>
    </cofactor>
</comment>
<dbReference type="eggNOG" id="KOG2329">
    <property type="taxonomic scope" value="Eukaryota"/>
</dbReference>
<dbReference type="GO" id="GO:0046512">
    <property type="term" value="P:sphingosine biosynthetic process"/>
    <property type="evidence" value="ECO:0007669"/>
    <property type="project" value="UniProtKB-ARBA"/>
</dbReference>
<dbReference type="Ensembl" id="ENSCSAVT00000001397.1">
    <property type="protein sequence ID" value="ENSCSAVP00000001381.1"/>
    <property type="gene ID" value="ENSCSAVG00000000772.1"/>
</dbReference>
<feature type="binding site" evidence="10">
    <location>
        <position position="29"/>
    </location>
    <ligand>
        <name>Ca(2+)</name>
        <dbReference type="ChEBI" id="CHEBI:29108"/>
    </ligand>
</feature>
<evidence type="ECO:0000256" key="11">
    <source>
        <dbReference type="PIRSR" id="PIRSR608901-2"/>
    </source>
</evidence>
<comment type="similarity">
    <text evidence="2 12">Belongs to the alkaline ceramidase family.</text>
</comment>
<keyword evidence="6 12" id="KW-0472">Membrane</keyword>
<evidence type="ECO:0000256" key="2">
    <source>
        <dbReference type="ARBA" id="ARBA00009780"/>
    </source>
</evidence>
<evidence type="ECO:0000256" key="5">
    <source>
        <dbReference type="ARBA" id="ARBA00022989"/>
    </source>
</evidence>
<comment type="catalytic activity">
    <reaction evidence="7">
        <text>N-(9Z-octadecenoyl)-sphing-4-enine + H2O = sphing-4-enine + (9Z)-octadecenoate</text>
        <dbReference type="Rhea" id="RHEA:41299"/>
        <dbReference type="ChEBI" id="CHEBI:15377"/>
        <dbReference type="ChEBI" id="CHEBI:30823"/>
        <dbReference type="ChEBI" id="CHEBI:57756"/>
        <dbReference type="ChEBI" id="CHEBI:77996"/>
    </reaction>
    <physiologicalReaction direction="left-to-right" evidence="7">
        <dbReference type="Rhea" id="RHEA:41300"/>
    </physiologicalReaction>
</comment>
<dbReference type="GO" id="GO:0005789">
    <property type="term" value="C:endoplasmic reticulum membrane"/>
    <property type="evidence" value="ECO:0007669"/>
    <property type="project" value="TreeGrafter"/>
</dbReference>
<comment type="caution">
    <text evidence="12">Lacks conserved residue(s) required for the propagation of feature annotation.</text>
</comment>
<evidence type="ECO:0000256" key="12">
    <source>
        <dbReference type="RuleBase" id="RU364079"/>
    </source>
</evidence>
<keyword evidence="10" id="KW-0106">Calcium</keyword>
<organism evidence="13 14">
    <name type="scientific">Ciona savignyi</name>
    <name type="common">Pacific transparent sea squirt</name>
    <dbReference type="NCBI Taxonomy" id="51511"/>
    <lineage>
        <taxon>Eukaryota</taxon>
        <taxon>Metazoa</taxon>
        <taxon>Chordata</taxon>
        <taxon>Tunicata</taxon>
        <taxon>Ascidiacea</taxon>
        <taxon>Phlebobranchia</taxon>
        <taxon>Cionidae</taxon>
        <taxon>Ciona</taxon>
    </lineage>
</organism>
<comment type="catalytic activity">
    <reaction evidence="9">
        <text>an N-acylsphinganine + H2O = sphinganine + a fatty acid</text>
        <dbReference type="Rhea" id="RHEA:33551"/>
        <dbReference type="ChEBI" id="CHEBI:15377"/>
        <dbReference type="ChEBI" id="CHEBI:28868"/>
        <dbReference type="ChEBI" id="CHEBI:31488"/>
        <dbReference type="ChEBI" id="CHEBI:57817"/>
    </reaction>
    <physiologicalReaction direction="left-to-right" evidence="9">
        <dbReference type="Rhea" id="RHEA:33552"/>
    </physiologicalReaction>
</comment>
<proteinExistence type="inferred from homology"/>
<dbReference type="PANTHER" id="PTHR46187:SF3">
    <property type="entry name" value="ALKALINE CERAMIDASE 3"/>
    <property type="match status" value="1"/>
</dbReference>
<evidence type="ECO:0000313" key="14">
    <source>
        <dbReference type="Proteomes" id="UP000007875"/>
    </source>
</evidence>
<dbReference type="EC" id="3.5.1.-" evidence="12"/>
<feature type="binding site" evidence="11">
    <location>
        <position position="222"/>
    </location>
    <ligand>
        <name>Zn(2+)</name>
        <dbReference type="ChEBI" id="CHEBI:29105"/>
        <note>catalytic</note>
    </ligand>
</feature>
<keyword evidence="10" id="KW-0479">Metal-binding</keyword>
<evidence type="ECO:0000256" key="3">
    <source>
        <dbReference type="ARBA" id="ARBA00022692"/>
    </source>
</evidence>
<evidence type="ECO:0000256" key="7">
    <source>
        <dbReference type="ARBA" id="ARBA00047401"/>
    </source>
</evidence>
<feature type="transmembrane region" description="Helical" evidence="12">
    <location>
        <begin position="68"/>
        <end position="89"/>
    </location>
</feature>